<feature type="compositionally biased region" description="Polar residues" evidence="7">
    <location>
        <begin position="606"/>
        <end position="616"/>
    </location>
</feature>
<dbReference type="GO" id="GO:0045944">
    <property type="term" value="P:positive regulation of transcription by RNA polymerase II"/>
    <property type="evidence" value="ECO:0007669"/>
    <property type="project" value="TreeGrafter"/>
</dbReference>
<evidence type="ECO:0000256" key="6">
    <source>
        <dbReference type="ARBA" id="ARBA00023321"/>
    </source>
</evidence>
<gene>
    <name evidence="9" type="ORF">BJ508DRAFT_318719</name>
</gene>
<dbReference type="InterPro" id="IPR029790">
    <property type="entry name" value="EFG1/Phd1/StuA"/>
</dbReference>
<dbReference type="Gene3D" id="3.10.260.10">
    <property type="entry name" value="Transcription regulator HTH, APSES-type DNA-binding domain"/>
    <property type="match status" value="1"/>
</dbReference>
<dbReference type="PROSITE" id="PS51299">
    <property type="entry name" value="HTH_APSES"/>
    <property type="match status" value="1"/>
</dbReference>
<feature type="compositionally biased region" description="Polar residues" evidence="7">
    <location>
        <begin position="25"/>
        <end position="43"/>
    </location>
</feature>
<protein>
    <submittedName>
        <fullName evidence="9">Apses-domain-containing protein</fullName>
    </submittedName>
</protein>
<dbReference type="InterPro" id="IPR018004">
    <property type="entry name" value="KilA/APSES_HTH"/>
</dbReference>
<evidence type="ECO:0000256" key="1">
    <source>
        <dbReference type="ARBA" id="ARBA00007247"/>
    </source>
</evidence>
<evidence type="ECO:0000313" key="10">
    <source>
        <dbReference type="Proteomes" id="UP000275078"/>
    </source>
</evidence>
<feature type="compositionally biased region" description="Polar residues" evidence="7">
    <location>
        <begin position="348"/>
        <end position="365"/>
    </location>
</feature>
<dbReference type="Pfam" id="PF04383">
    <property type="entry name" value="KilA-N"/>
    <property type="match status" value="1"/>
</dbReference>
<evidence type="ECO:0000256" key="4">
    <source>
        <dbReference type="ARBA" id="ARBA00023125"/>
    </source>
</evidence>
<feature type="domain" description="HTH APSES-type" evidence="8">
    <location>
        <begin position="101"/>
        <end position="207"/>
    </location>
</feature>
<dbReference type="SMART" id="SM01252">
    <property type="entry name" value="KilA-N"/>
    <property type="match status" value="1"/>
</dbReference>
<dbReference type="PANTHER" id="PTHR47792:SF1">
    <property type="entry name" value="PROTEIN SOK2-RELATED"/>
    <property type="match status" value="1"/>
</dbReference>
<dbReference type="Proteomes" id="UP000275078">
    <property type="component" value="Unassembled WGS sequence"/>
</dbReference>
<keyword evidence="3" id="KW-0805">Transcription regulation</keyword>
<feature type="compositionally biased region" description="Polar residues" evidence="7">
    <location>
        <begin position="327"/>
        <end position="338"/>
    </location>
</feature>
<dbReference type="FunFam" id="3.10.260.10:FF:000003">
    <property type="entry name" value="Ascospore maturation 1 protein"/>
    <property type="match status" value="1"/>
</dbReference>
<dbReference type="SUPFAM" id="SSF54616">
    <property type="entry name" value="DNA-binding domain of Mlu1-box binding protein MBP1"/>
    <property type="match status" value="1"/>
</dbReference>
<keyword evidence="2" id="KW-0749">Sporulation</keyword>
<name>A0A3N4I0Y3_ASCIM</name>
<keyword evidence="6" id="KW-0183">Conidiation</keyword>
<feature type="compositionally biased region" description="Low complexity" evidence="7">
    <location>
        <begin position="387"/>
        <end position="401"/>
    </location>
</feature>
<dbReference type="GO" id="GO:0030435">
    <property type="term" value="P:sporulation resulting in formation of a cellular spore"/>
    <property type="evidence" value="ECO:0007669"/>
    <property type="project" value="UniProtKB-KW"/>
</dbReference>
<dbReference type="EMBL" id="ML119696">
    <property type="protein sequence ID" value="RPA79649.1"/>
    <property type="molecule type" value="Genomic_DNA"/>
</dbReference>
<comment type="similarity">
    <text evidence="1">Belongs to the EFG1/PHD1/stuA family.</text>
</comment>
<keyword evidence="5" id="KW-0804">Transcription</keyword>
<dbReference type="OrthoDB" id="5407653at2759"/>
<feature type="compositionally biased region" description="Polar residues" evidence="7">
    <location>
        <begin position="53"/>
        <end position="71"/>
    </location>
</feature>
<evidence type="ECO:0000256" key="3">
    <source>
        <dbReference type="ARBA" id="ARBA00023015"/>
    </source>
</evidence>
<organism evidence="9 10">
    <name type="scientific">Ascobolus immersus RN42</name>
    <dbReference type="NCBI Taxonomy" id="1160509"/>
    <lineage>
        <taxon>Eukaryota</taxon>
        <taxon>Fungi</taxon>
        <taxon>Dikarya</taxon>
        <taxon>Ascomycota</taxon>
        <taxon>Pezizomycotina</taxon>
        <taxon>Pezizomycetes</taxon>
        <taxon>Pezizales</taxon>
        <taxon>Ascobolaceae</taxon>
        <taxon>Ascobolus</taxon>
    </lineage>
</organism>
<feature type="region of interest" description="Disordered" evidence="7">
    <location>
        <begin position="224"/>
        <end position="634"/>
    </location>
</feature>
<dbReference type="STRING" id="1160509.A0A3N4I0Y3"/>
<feature type="compositionally biased region" description="Basic and acidic residues" evidence="7">
    <location>
        <begin position="584"/>
        <end position="593"/>
    </location>
</feature>
<feature type="compositionally biased region" description="Basic and acidic residues" evidence="7">
    <location>
        <begin position="434"/>
        <end position="446"/>
    </location>
</feature>
<reference evidence="9 10" key="1">
    <citation type="journal article" date="2018" name="Nat. Ecol. Evol.">
        <title>Pezizomycetes genomes reveal the molecular basis of ectomycorrhizal truffle lifestyle.</title>
        <authorList>
            <person name="Murat C."/>
            <person name="Payen T."/>
            <person name="Noel B."/>
            <person name="Kuo A."/>
            <person name="Morin E."/>
            <person name="Chen J."/>
            <person name="Kohler A."/>
            <person name="Krizsan K."/>
            <person name="Balestrini R."/>
            <person name="Da Silva C."/>
            <person name="Montanini B."/>
            <person name="Hainaut M."/>
            <person name="Levati E."/>
            <person name="Barry K.W."/>
            <person name="Belfiori B."/>
            <person name="Cichocki N."/>
            <person name="Clum A."/>
            <person name="Dockter R.B."/>
            <person name="Fauchery L."/>
            <person name="Guy J."/>
            <person name="Iotti M."/>
            <person name="Le Tacon F."/>
            <person name="Lindquist E.A."/>
            <person name="Lipzen A."/>
            <person name="Malagnac F."/>
            <person name="Mello A."/>
            <person name="Molinier V."/>
            <person name="Miyauchi S."/>
            <person name="Poulain J."/>
            <person name="Riccioni C."/>
            <person name="Rubini A."/>
            <person name="Sitrit Y."/>
            <person name="Splivallo R."/>
            <person name="Traeger S."/>
            <person name="Wang M."/>
            <person name="Zifcakova L."/>
            <person name="Wipf D."/>
            <person name="Zambonelli A."/>
            <person name="Paolocci F."/>
            <person name="Nowrousian M."/>
            <person name="Ottonello S."/>
            <person name="Baldrian P."/>
            <person name="Spatafora J.W."/>
            <person name="Henrissat B."/>
            <person name="Nagy L.G."/>
            <person name="Aury J.M."/>
            <person name="Wincker P."/>
            <person name="Grigoriev I.V."/>
            <person name="Bonfante P."/>
            <person name="Martin F.M."/>
        </authorList>
    </citation>
    <scope>NUCLEOTIDE SEQUENCE [LARGE SCALE GENOMIC DNA]</scope>
    <source>
        <strain evidence="9 10">RN42</strain>
    </source>
</reference>
<keyword evidence="4" id="KW-0238">DNA-binding</keyword>
<feature type="region of interest" description="Disordered" evidence="7">
    <location>
        <begin position="18"/>
        <end position="97"/>
    </location>
</feature>
<evidence type="ECO:0000259" key="8">
    <source>
        <dbReference type="PROSITE" id="PS51299"/>
    </source>
</evidence>
<dbReference type="PANTHER" id="PTHR47792">
    <property type="entry name" value="PROTEIN SOK2-RELATED"/>
    <property type="match status" value="1"/>
</dbReference>
<evidence type="ECO:0000313" key="9">
    <source>
        <dbReference type="EMBL" id="RPA79649.1"/>
    </source>
</evidence>
<dbReference type="AlphaFoldDB" id="A0A3N4I0Y3"/>
<proteinExistence type="inferred from homology"/>
<evidence type="ECO:0000256" key="2">
    <source>
        <dbReference type="ARBA" id="ARBA00022969"/>
    </source>
</evidence>
<dbReference type="GO" id="GO:0048315">
    <property type="term" value="P:conidium formation"/>
    <property type="evidence" value="ECO:0007669"/>
    <property type="project" value="UniProtKB-KW"/>
</dbReference>
<accession>A0A3N4I0Y3</accession>
<feature type="compositionally biased region" description="Polar residues" evidence="7">
    <location>
        <begin position="479"/>
        <end position="534"/>
    </location>
</feature>
<evidence type="ECO:0000256" key="5">
    <source>
        <dbReference type="ARBA" id="ARBA00023163"/>
    </source>
</evidence>
<evidence type="ECO:0000256" key="7">
    <source>
        <dbReference type="SAM" id="MobiDB-lite"/>
    </source>
</evidence>
<dbReference type="GO" id="GO:0005634">
    <property type="term" value="C:nucleus"/>
    <property type="evidence" value="ECO:0007669"/>
    <property type="project" value="TreeGrafter"/>
</dbReference>
<feature type="compositionally biased region" description="Polar residues" evidence="7">
    <location>
        <begin position="625"/>
        <end position="634"/>
    </location>
</feature>
<keyword evidence="10" id="KW-1185">Reference proteome</keyword>
<dbReference type="InterPro" id="IPR036887">
    <property type="entry name" value="HTH_APSES_sf"/>
</dbReference>
<sequence length="634" mass="68663">MYAPGPVMQPSYPAQHPAPYPYRYSQPNGVSSPNQPSVSTMSNGHMLPLPTGQLGTPNHSPLTAVHPSNSPGGPLAGKQYRDSNRPMDTTGQIAPPGAKPQVTAMLWEDEGSLCFQVEANGVCVARREDNHMINGTKLLNVAGMTRGRRDGILKSEKQRHVVKIGPMHLKGVWIPFERALDFANKEKITELLYPLFVHNISALMYHPMNSLRTNAILQAVERKRMEQQPPAGYGQPPRRNPADLVLPSSQPPPLQYGSMGSQYPMNGGMQHGGPMPKPEMGRSLSFPTPPNSGGGEPNYWNGSQNLGIDTGVGSRSMPATPATTPPGSTLNQMPQYPAQNYGEPRSATVATYSQSMQQPQLNQSMARFGGPLPQPNSYMEQGREMAPPSSHQSGSRPSSRQNEADSKDEGLPQQSGIIGEVVDEQQPVHYQSAPEHESERKDDDYGHSQAGQSVPAGYTTAPRGSYYTQEHTPHLSPDLSGSPSQQGAGTPNRGAYSTSTQPLDPQTGSTPRSATAPQQQWLQQTSAYTTSPRGTEQPLPRQPPARALYGMEGERDSQAGGYAYQGNMNGSNKRIRELDDDEDSARPASRDSDTADAMTMKRRKTLSQSSLPNINSGVFDAPINRSASLAQRRG</sequence>
<dbReference type="InterPro" id="IPR003163">
    <property type="entry name" value="Tscrpt_reg_HTH_APSES-type"/>
</dbReference>
<dbReference type="GO" id="GO:0003700">
    <property type="term" value="F:DNA-binding transcription factor activity"/>
    <property type="evidence" value="ECO:0007669"/>
    <property type="project" value="TreeGrafter"/>
</dbReference>
<dbReference type="GO" id="GO:0043565">
    <property type="term" value="F:sequence-specific DNA binding"/>
    <property type="evidence" value="ECO:0007669"/>
    <property type="project" value="TreeGrafter"/>
</dbReference>